<keyword evidence="3" id="KW-1185">Reference proteome</keyword>
<dbReference type="OrthoDB" id="5851897at2759"/>
<organism evidence="2 3">
    <name type="scientific">Onchocerca flexuosa</name>
    <dbReference type="NCBI Taxonomy" id="387005"/>
    <lineage>
        <taxon>Eukaryota</taxon>
        <taxon>Metazoa</taxon>
        <taxon>Ecdysozoa</taxon>
        <taxon>Nematoda</taxon>
        <taxon>Chromadorea</taxon>
        <taxon>Rhabditida</taxon>
        <taxon>Spirurina</taxon>
        <taxon>Spiruromorpha</taxon>
        <taxon>Filarioidea</taxon>
        <taxon>Onchocercidae</taxon>
        <taxon>Onchocerca</taxon>
    </lineage>
</organism>
<feature type="transmembrane region" description="Helical" evidence="1">
    <location>
        <begin position="310"/>
        <end position="327"/>
    </location>
</feature>
<reference evidence="2 3" key="1">
    <citation type="submission" date="2015-12" db="EMBL/GenBank/DDBJ databases">
        <title>Draft genome of the nematode, Onchocerca flexuosa.</title>
        <authorList>
            <person name="Mitreva M."/>
        </authorList>
    </citation>
    <scope>NUCLEOTIDE SEQUENCE [LARGE SCALE GENOMIC DNA]</scope>
    <source>
        <strain evidence="2">Red Deer</strain>
    </source>
</reference>
<keyword evidence="1" id="KW-0812">Transmembrane</keyword>
<evidence type="ECO:0000313" key="2">
    <source>
        <dbReference type="EMBL" id="OZC07166.1"/>
    </source>
</evidence>
<protein>
    <submittedName>
        <fullName evidence="2">HEAT repeat protein</fullName>
    </submittedName>
</protein>
<dbReference type="SUPFAM" id="SSF48371">
    <property type="entry name" value="ARM repeat"/>
    <property type="match status" value="1"/>
</dbReference>
<name>A0A238BQM9_9BILA</name>
<dbReference type="InterPro" id="IPR016024">
    <property type="entry name" value="ARM-type_fold"/>
</dbReference>
<proteinExistence type="predicted"/>
<dbReference type="Proteomes" id="UP000242913">
    <property type="component" value="Unassembled WGS sequence"/>
</dbReference>
<keyword evidence="1" id="KW-1133">Transmembrane helix</keyword>
<feature type="transmembrane region" description="Helical" evidence="1">
    <location>
        <begin position="242"/>
        <end position="272"/>
    </location>
</feature>
<gene>
    <name evidence="2" type="ORF">X798_05856</name>
</gene>
<evidence type="ECO:0000313" key="3">
    <source>
        <dbReference type="Proteomes" id="UP000242913"/>
    </source>
</evidence>
<evidence type="ECO:0000256" key="1">
    <source>
        <dbReference type="SAM" id="Phobius"/>
    </source>
</evidence>
<sequence>MGSGSGEDSFSIAGLPSIMRASVSNNKITMTTTNFNDFSSSVINFPEMVIEFNESEFNEEMEVETTEVLHYDNFLLYARSENPSDREIAVRDLSKLLRILNIEKEQRQIEVVFSLIENVFAKETDNKLCGMLVEQIPSLYAEFMAVEYLLKRVHRVFPILLANALEHSTDNVRKSAIGAIDTLVEQCILPQAEVEMSRRVEVLKRRSEEREEMKDKMLKSFEASTWIILSSLRPLLPRLSSYITAAATITNATITTTLLDLSIAIIILILFISYNSVGSLQNVICPTLFGHCYGPSEYSQFISDDQRVESLMVSFSLITAAIFFFLLKVK</sequence>
<dbReference type="AlphaFoldDB" id="A0A238BQM9"/>
<keyword evidence="1" id="KW-0472">Membrane</keyword>
<accession>A0A238BQM9</accession>
<dbReference type="EMBL" id="KZ270041">
    <property type="protein sequence ID" value="OZC07166.1"/>
    <property type="molecule type" value="Genomic_DNA"/>
</dbReference>